<evidence type="ECO:0000313" key="2">
    <source>
        <dbReference type="EMBL" id="GFO93181.1"/>
    </source>
</evidence>
<dbReference type="Proteomes" id="UP000660047">
    <property type="component" value="Unassembled WGS sequence"/>
</dbReference>
<feature type="chain" id="PRO_5042482505" description="The GLUG motif" evidence="1">
    <location>
        <begin position="29"/>
        <end position="1770"/>
    </location>
</feature>
<evidence type="ECO:0008006" key="4">
    <source>
        <dbReference type="Google" id="ProtNLM"/>
    </source>
</evidence>
<keyword evidence="1" id="KW-0732">Signal</keyword>
<dbReference type="RefSeq" id="WP_055222685.1">
    <property type="nucleotide sequence ID" value="NZ_BLYL01000001.1"/>
</dbReference>
<dbReference type="InterPro" id="IPR026906">
    <property type="entry name" value="LRR_5"/>
</dbReference>
<dbReference type="Gene3D" id="3.80.10.10">
    <property type="entry name" value="Ribonuclease Inhibitor"/>
    <property type="match status" value="1"/>
</dbReference>
<feature type="signal peptide" evidence="1">
    <location>
        <begin position="1"/>
        <end position="28"/>
    </location>
</feature>
<comment type="caution">
    <text evidence="2">The sequence shown here is derived from an EMBL/GenBank/DDBJ whole genome shotgun (WGS) entry which is preliminary data.</text>
</comment>
<reference evidence="2" key="1">
    <citation type="submission" date="2020-06" db="EMBL/GenBank/DDBJ databases">
        <title>Characterization of fructooligosaccharide metabolism and fructooligosaccharide-degrading enzymes in human commensal butyrate producers.</title>
        <authorList>
            <person name="Tanno H."/>
            <person name="Fujii T."/>
            <person name="Hirano K."/>
            <person name="Maeno S."/>
            <person name="Tonozuka T."/>
            <person name="Sakamoto M."/>
            <person name="Ohkuma M."/>
            <person name="Tochio T."/>
            <person name="Endo A."/>
        </authorList>
    </citation>
    <scope>NUCLEOTIDE SEQUENCE</scope>
    <source>
        <strain evidence="2">JCM 31265</strain>
    </source>
</reference>
<gene>
    <name evidence="2" type="ORF">COEU31_02270</name>
</gene>
<protein>
    <recommendedName>
        <fullName evidence="4">The GLUG motif</fullName>
    </recommendedName>
</protein>
<evidence type="ECO:0000256" key="1">
    <source>
        <dbReference type="SAM" id="SignalP"/>
    </source>
</evidence>
<dbReference type="EMBL" id="BLYL01000001">
    <property type="protein sequence ID" value="GFO93181.1"/>
    <property type="molecule type" value="Genomic_DNA"/>
</dbReference>
<dbReference type="Gene3D" id="2.160.20.110">
    <property type="match status" value="1"/>
</dbReference>
<organism evidence="2 3">
    <name type="scientific">Coprococcus eutactus</name>
    <dbReference type="NCBI Taxonomy" id="33043"/>
    <lineage>
        <taxon>Bacteria</taxon>
        <taxon>Bacillati</taxon>
        <taxon>Bacillota</taxon>
        <taxon>Clostridia</taxon>
        <taxon>Lachnospirales</taxon>
        <taxon>Lachnospiraceae</taxon>
        <taxon>Coprococcus</taxon>
    </lineage>
</organism>
<dbReference type="Pfam" id="PF13306">
    <property type="entry name" value="LRR_5"/>
    <property type="match status" value="1"/>
</dbReference>
<name>A0AAI9NXG7_9FIRM</name>
<dbReference type="SUPFAM" id="SSF52058">
    <property type="entry name" value="L domain-like"/>
    <property type="match status" value="1"/>
</dbReference>
<sequence length="1770" mass="188054">MRKGLVFKKGIIFALAAAVVTSPAPVMGVSGWGVMNAKAEETTTEKIPKYLLMGSTRLIDNGELQDDGVSGNDDTIYQGTNWYYDITRNQLVLENAYISGNITIQNGDLSIMLSGTNTMRSDMVIQSILTESGIVPTLEINGNNQNESLSCGKISADDLGSNNNNIKIIGATLETSQIECSGSLTIENSHVVANEEDHSNVISGDKINIVDSYVEAKATTERYEGEVIRSNQQINVSGSQIVVSRALACQEPVLSDCDFSNSVITKQWNDIETGDDVTKTYVYGKAALKEDLTIASGESIEFESSASITNLDKLIVEDGATILVDGAEHKHNTNGDITYIWQDDKEHTKGVACKDCPIGYVTKETEAHNYNSQGFCTDCDAYQPAVLTTDKYDINEDGTKDAVYEISNAGQLYWFAGLVNGTLSGVAQNKSANAVLTADIVVNANVLKSDGTLNEGTFKEWTPIATSASPYTGIFDGQNHTISGLYFNQENSYDVGLFGRNNGKIANAGILDSYFYGTSKVGGMCGNNYTGTISNCYNTGSVSGIGTAGGVSGYNYTGSITNCYNTGNVSGSSGFVGGVSGYNSKGAIINSYNAGSVSGLEYVGGVSGINYTGSITDCYNIGSVSGSEGNVGGVNGYNDGGTITNSYNAGSVSGTERYVGGVSGYNDGGTITNCYNVGSVGGSGYVGGVNGWNKGIITNCYNTGSVSGTGVNVGGVIGRNESNASITNCYYDSTIYTGNAIGANDGTTEKVEGKTTEQFKTGEVAYLLQNGQSEEIWGQTIGTDTYPVLHGPKVYKSITYMGCNDSSEIASVSYSNEKKDVFGKHNFEDGICRYCGEKLAATVTKGDETISCVSLPEAISYAENMPDSVVTVMEDTNTALDINNPDSDFTIDINGHKTDDIDVKNGKITIIDSKTGGDVKGHLDIKKDSTVTIGNVKISGTIHTMGQLILNGGDINKIILADETIKLYFNNSDIKINDGIYLYGIYGEKIIINAEPHNVIPIVLDGIGVQQGAAYAVAGDGIALKSDWFNASSDDSIIDLSTSIEDNKLRIGALLNDKVYAELDENKNIIYSGSELKPSVKVYYNWDNMFSVQLKEGSDYNVTYSDNINAGTATAIVTGIGAYSGTKNVTFTIEPKKISSPTFDGLKPEYTYTGQKVEPEFALMDGETVIPSSEYEVSYSDNTEVGTATITITDATGGNYDINCKAEFDIVKADPVISELPVADPISYDPHKTLNEASISGGAVIGVSGENITGTWSWADDSTVPVVDVTDYDVVFTPDDQKHYNSIRGTIQVNVLKANVNIADLPTASAITYGDSLAKSVLYGGTAYFDGINKVEIFGTFAWKDDSLKPFVSDSDKTLYTVVFTPADSVNYNTAEIEITVNVSKAAMPNLLLSVDNTHKTVGSIALPGDWVWLAADTATAIKAGGSVVATAVYAGDDKENYDSTELKVTIYRAPCSDGKTVKYTLKGEKAPTCTKAGTGHTECSVCGDVMSTGVCVKELGHKWNSGRVTKKPTYTAAGVRTYTCTVCKAAKTASIAKLATTDISKKTSKITVSGIENKIYNGRAHTQRSLVVKAGTKTLRLNKDYTVTYSKNKAVGKASVTICGKNAYSGKITKTFAIVKAAKGKTYTVGKFRYTITGAKADGTGTVAIAGTTYSRSDKRFASLTIADTVVIGDVRFKITSVSANAFSRYTALKNVTIGNNVTSIGANAFLSCKNLKKMTIKSAKLKSVGAKAFSGTYSKITFAVPRNKATAYKKLIKKGSPSAKAIYK</sequence>
<proteinExistence type="predicted"/>
<evidence type="ECO:0000313" key="3">
    <source>
        <dbReference type="Proteomes" id="UP000660047"/>
    </source>
</evidence>
<dbReference type="InterPro" id="IPR032675">
    <property type="entry name" value="LRR_dom_sf"/>
</dbReference>
<accession>A0AAI9NXG7</accession>